<name>A0A6J4QUQ9_9ACTN</name>
<dbReference type="EMBL" id="CADCVE010000051">
    <property type="protein sequence ID" value="CAA9455578.1"/>
    <property type="molecule type" value="Genomic_DNA"/>
</dbReference>
<dbReference type="AlphaFoldDB" id="A0A6J4QUQ9"/>
<evidence type="ECO:0000313" key="1">
    <source>
        <dbReference type="EMBL" id="CAA9455578.1"/>
    </source>
</evidence>
<protein>
    <submittedName>
        <fullName evidence="1">Uncharacterized protein</fullName>
    </submittedName>
</protein>
<accession>A0A6J4QUQ9</accession>
<organism evidence="1">
    <name type="scientific">uncultured Rubrobacteraceae bacterium</name>
    <dbReference type="NCBI Taxonomy" id="349277"/>
    <lineage>
        <taxon>Bacteria</taxon>
        <taxon>Bacillati</taxon>
        <taxon>Actinomycetota</taxon>
        <taxon>Rubrobacteria</taxon>
        <taxon>Rubrobacterales</taxon>
        <taxon>Rubrobacteraceae</taxon>
        <taxon>environmental samples</taxon>
    </lineage>
</organism>
<reference evidence="1" key="1">
    <citation type="submission" date="2020-02" db="EMBL/GenBank/DDBJ databases">
        <authorList>
            <person name="Meier V. D."/>
        </authorList>
    </citation>
    <scope>NUCLEOTIDE SEQUENCE</scope>
    <source>
        <strain evidence="1">AVDCRST_MAG28</strain>
    </source>
</reference>
<sequence>MAYSVMLWLVNPGEHPQQIEEEVRLSDAQESVPGAHTGGNIGYALPRMVYGVYESQDEAESALKEISDNLRQNTPLRVSAQSRRVFLIPADRVHYVVCEEVTRPKDEQ</sequence>
<gene>
    <name evidence="1" type="ORF">AVDCRST_MAG28-2398</name>
</gene>
<proteinExistence type="predicted"/>